<dbReference type="EMBL" id="CAXIXY010000003">
    <property type="protein sequence ID" value="CAL2079823.1"/>
    <property type="molecule type" value="Genomic_DNA"/>
</dbReference>
<organism evidence="1 2">
    <name type="scientific">Tenacibaculum platacis</name>
    <dbReference type="NCBI Taxonomy" id="3137852"/>
    <lineage>
        <taxon>Bacteria</taxon>
        <taxon>Pseudomonadati</taxon>
        <taxon>Bacteroidota</taxon>
        <taxon>Flavobacteriia</taxon>
        <taxon>Flavobacteriales</taxon>
        <taxon>Flavobacteriaceae</taxon>
        <taxon>Tenacibaculum</taxon>
    </lineage>
</organism>
<evidence type="ECO:0000313" key="1">
    <source>
        <dbReference type="EMBL" id="CAL2079823.1"/>
    </source>
</evidence>
<reference evidence="1 2" key="1">
    <citation type="submission" date="2024-05" db="EMBL/GenBank/DDBJ databases">
        <authorList>
            <person name="Duchaud E."/>
        </authorList>
    </citation>
    <scope>NUCLEOTIDE SEQUENCE [LARGE SCALE GENOMIC DNA]</scope>
    <source>
        <strain evidence="1">Ena-SAMPLE-TAB-13-05-2024-13:56:06:370-140302</strain>
    </source>
</reference>
<dbReference type="RefSeq" id="WP_348710662.1">
    <property type="nucleotide sequence ID" value="NZ_CAXIXY010000003.1"/>
</dbReference>
<gene>
    <name evidence="1" type="ORF">T190607A01A_10927</name>
</gene>
<protein>
    <recommendedName>
        <fullName evidence="3">Immunity protein 22 of polymorphic toxin system</fullName>
    </recommendedName>
</protein>
<proteinExistence type="predicted"/>
<evidence type="ECO:0008006" key="3">
    <source>
        <dbReference type="Google" id="ProtNLM"/>
    </source>
</evidence>
<keyword evidence="2" id="KW-1185">Reference proteome</keyword>
<evidence type="ECO:0000313" key="2">
    <source>
        <dbReference type="Proteomes" id="UP001497416"/>
    </source>
</evidence>
<dbReference type="Proteomes" id="UP001497416">
    <property type="component" value="Unassembled WGS sequence"/>
</dbReference>
<sequence>MEVLNKVSLWVAKFNSSEELSKFMEERFDRNGDVYSDFMKSFKIGFIDNHFQEVDFYGDLTVKQDVFDGFSYVESFIENIPNENWSDYNSVILLYNFEYNQKVKQSKKVKFVGSFEYVEE</sequence>
<comment type="caution">
    <text evidence="1">The sequence shown here is derived from an EMBL/GenBank/DDBJ whole genome shotgun (WGS) entry which is preliminary data.</text>
</comment>
<dbReference type="InterPro" id="IPR025560">
    <property type="entry name" value="Imm22"/>
</dbReference>
<dbReference type="Pfam" id="PF14112">
    <property type="entry name" value="DUF4284"/>
    <property type="match status" value="1"/>
</dbReference>
<name>A0ABM9NUT3_9FLAO</name>
<accession>A0ABM9NUT3</accession>